<dbReference type="PROSITE" id="PS50113">
    <property type="entry name" value="PAC"/>
    <property type="match status" value="1"/>
</dbReference>
<dbReference type="Gene3D" id="3.30.70.270">
    <property type="match status" value="1"/>
</dbReference>
<dbReference type="InterPro" id="IPR029787">
    <property type="entry name" value="Nucleotide_cyclase"/>
</dbReference>
<dbReference type="SMART" id="SM00091">
    <property type="entry name" value="PAS"/>
    <property type="match status" value="1"/>
</dbReference>
<dbReference type="PANTHER" id="PTHR44757:SF2">
    <property type="entry name" value="BIOFILM ARCHITECTURE MAINTENANCE PROTEIN MBAA"/>
    <property type="match status" value="1"/>
</dbReference>
<dbReference type="InterPro" id="IPR000014">
    <property type="entry name" value="PAS"/>
</dbReference>
<feature type="domain" description="GGDEF" evidence="3">
    <location>
        <begin position="297"/>
        <end position="429"/>
    </location>
</feature>
<dbReference type="InterPro" id="IPR043128">
    <property type="entry name" value="Rev_trsase/Diguanyl_cyclase"/>
</dbReference>
<dbReference type="SUPFAM" id="SSF55073">
    <property type="entry name" value="Nucleotide cyclase"/>
    <property type="match status" value="1"/>
</dbReference>
<dbReference type="InterPro" id="IPR052155">
    <property type="entry name" value="Biofilm_reg_signaling"/>
</dbReference>
<accession>A0ABS4DYP3</accession>
<dbReference type="CDD" id="cd01949">
    <property type="entry name" value="GGDEF"/>
    <property type="match status" value="1"/>
</dbReference>
<dbReference type="NCBIfam" id="TIGR00254">
    <property type="entry name" value="GGDEF"/>
    <property type="match status" value="1"/>
</dbReference>
<dbReference type="PROSITE" id="PS50112">
    <property type="entry name" value="PAS"/>
    <property type="match status" value="1"/>
</dbReference>
<dbReference type="RefSeq" id="WP_209944890.1">
    <property type="nucleotide sequence ID" value="NZ_JAGGJU010000005.1"/>
</dbReference>
<organism evidence="4 5">
    <name type="scientific">Rhizobium halophytocola</name>
    <dbReference type="NCBI Taxonomy" id="735519"/>
    <lineage>
        <taxon>Bacteria</taxon>
        <taxon>Pseudomonadati</taxon>
        <taxon>Pseudomonadota</taxon>
        <taxon>Alphaproteobacteria</taxon>
        <taxon>Hyphomicrobiales</taxon>
        <taxon>Rhizobiaceae</taxon>
        <taxon>Rhizobium/Agrobacterium group</taxon>
        <taxon>Rhizobium</taxon>
    </lineage>
</organism>
<evidence type="ECO:0000259" key="3">
    <source>
        <dbReference type="PROSITE" id="PS50887"/>
    </source>
</evidence>
<comment type="caution">
    <text evidence="4">The sequence shown here is derived from an EMBL/GenBank/DDBJ whole genome shotgun (WGS) entry which is preliminary data.</text>
</comment>
<dbReference type="InterPro" id="IPR013656">
    <property type="entry name" value="PAS_4"/>
</dbReference>
<dbReference type="EMBL" id="JAGGJU010000005">
    <property type="protein sequence ID" value="MBP1850809.1"/>
    <property type="molecule type" value="Genomic_DNA"/>
</dbReference>
<evidence type="ECO:0000259" key="2">
    <source>
        <dbReference type="PROSITE" id="PS50113"/>
    </source>
</evidence>
<proteinExistence type="predicted"/>
<gene>
    <name evidence="4" type="ORF">J2Z17_002246</name>
</gene>
<dbReference type="InterPro" id="IPR000160">
    <property type="entry name" value="GGDEF_dom"/>
</dbReference>
<dbReference type="InterPro" id="IPR000700">
    <property type="entry name" value="PAS-assoc_C"/>
</dbReference>
<dbReference type="NCBIfam" id="TIGR00229">
    <property type="entry name" value="sensory_box"/>
    <property type="match status" value="1"/>
</dbReference>
<evidence type="ECO:0000259" key="1">
    <source>
        <dbReference type="PROSITE" id="PS50112"/>
    </source>
</evidence>
<feature type="domain" description="PAS" evidence="1">
    <location>
        <begin position="139"/>
        <end position="209"/>
    </location>
</feature>
<name>A0ABS4DYP3_9HYPH</name>
<feature type="domain" description="PAC" evidence="2">
    <location>
        <begin position="212"/>
        <end position="264"/>
    </location>
</feature>
<dbReference type="Pfam" id="PF08448">
    <property type="entry name" value="PAS_4"/>
    <property type="match status" value="1"/>
</dbReference>
<dbReference type="CDD" id="cd00130">
    <property type="entry name" value="PAS"/>
    <property type="match status" value="1"/>
</dbReference>
<dbReference type="Gene3D" id="3.30.450.20">
    <property type="entry name" value="PAS domain"/>
    <property type="match status" value="1"/>
</dbReference>
<dbReference type="Proteomes" id="UP000759443">
    <property type="component" value="Unassembled WGS sequence"/>
</dbReference>
<evidence type="ECO:0000313" key="4">
    <source>
        <dbReference type="EMBL" id="MBP1850809.1"/>
    </source>
</evidence>
<sequence length="429" mass="46682">MTEQGLVETMPSSGAPAPTFWFSVDGSPVPAEISRIIGPLPQARLPVEAPGICLFAAEQMQDAATIRTLRNALGKDTYLVGLFAGDASVAMRSAAIRDGLDDVLQRDRLGEWEMVTTRGHRMLAERRRTRSFRDTYQIERDYLQACIDNLPAPIFFKNEQGIYVGCNKAFEDYIGRSSADIIGKSVYEIAPRELADRYREADEALMAEGGVQVYEAKVRYADGTHHDVSFHKAVITDNSGRPRGLAGAMLDITERKALESDLKVAAERDPLTNLFNRRKFFDACHARIAEAGGAGAGPLSVAVIDIDRFKAINDRYGHAIGDEVLCAVARQMEQFLEGDGIIARAGGEEFYAMLPGLTADAASRKLEALRHRIASLAIPAAAASVSVTISIGVADVDPTLEKLSDSLNRADRALYGAKHDGRNRLVQAA</sequence>
<dbReference type="PANTHER" id="PTHR44757">
    <property type="entry name" value="DIGUANYLATE CYCLASE DGCP"/>
    <property type="match status" value="1"/>
</dbReference>
<reference evidence="4 5" key="1">
    <citation type="submission" date="2021-03" db="EMBL/GenBank/DDBJ databases">
        <title>Genomic Encyclopedia of Type Strains, Phase IV (KMG-IV): sequencing the most valuable type-strain genomes for metagenomic binning, comparative biology and taxonomic classification.</title>
        <authorList>
            <person name="Goeker M."/>
        </authorList>
    </citation>
    <scope>NUCLEOTIDE SEQUENCE [LARGE SCALE GENOMIC DNA]</scope>
    <source>
        <strain evidence="4 5">DSM 21600</strain>
    </source>
</reference>
<dbReference type="InterPro" id="IPR035965">
    <property type="entry name" value="PAS-like_dom_sf"/>
</dbReference>
<keyword evidence="5" id="KW-1185">Reference proteome</keyword>
<dbReference type="Pfam" id="PF00990">
    <property type="entry name" value="GGDEF"/>
    <property type="match status" value="1"/>
</dbReference>
<dbReference type="SUPFAM" id="SSF55785">
    <property type="entry name" value="PYP-like sensor domain (PAS domain)"/>
    <property type="match status" value="1"/>
</dbReference>
<protein>
    <submittedName>
        <fullName evidence="4">Diguanylate cyclase (GGDEF)-like protein/PAS domain S-box-containing protein</fullName>
    </submittedName>
</protein>
<evidence type="ECO:0000313" key="5">
    <source>
        <dbReference type="Proteomes" id="UP000759443"/>
    </source>
</evidence>
<dbReference type="SMART" id="SM00267">
    <property type="entry name" value="GGDEF"/>
    <property type="match status" value="1"/>
</dbReference>
<dbReference type="PROSITE" id="PS50887">
    <property type="entry name" value="GGDEF"/>
    <property type="match status" value="1"/>
</dbReference>